<dbReference type="PANTHER" id="PTHR23542">
    <property type="match status" value="1"/>
</dbReference>
<evidence type="ECO:0000256" key="4">
    <source>
        <dbReference type="ARBA" id="ARBA00023136"/>
    </source>
</evidence>
<dbReference type="InterPro" id="IPR011701">
    <property type="entry name" value="MFS"/>
</dbReference>
<dbReference type="PANTHER" id="PTHR23542:SF1">
    <property type="entry name" value="MAJOR FACILITATOR SUPERFAMILY (MFS) PROFILE DOMAIN-CONTAINING PROTEIN"/>
    <property type="match status" value="1"/>
</dbReference>
<keyword evidence="8" id="KW-1185">Reference proteome</keyword>
<gene>
    <name evidence="7" type="ORF">GCM10009850_052430</name>
</gene>
<protein>
    <submittedName>
        <fullName evidence="7">MFS transporter</fullName>
    </submittedName>
</protein>
<evidence type="ECO:0000256" key="3">
    <source>
        <dbReference type="ARBA" id="ARBA00022989"/>
    </source>
</evidence>
<keyword evidence="2 5" id="KW-0812">Transmembrane</keyword>
<keyword evidence="3 5" id="KW-1133">Transmembrane helix</keyword>
<feature type="transmembrane region" description="Helical" evidence="5">
    <location>
        <begin position="221"/>
        <end position="246"/>
    </location>
</feature>
<feature type="transmembrane region" description="Helical" evidence="5">
    <location>
        <begin position="285"/>
        <end position="305"/>
    </location>
</feature>
<dbReference type="Gene3D" id="1.20.1250.20">
    <property type="entry name" value="MFS general substrate transporter like domains"/>
    <property type="match status" value="2"/>
</dbReference>
<evidence type="ECO:0000313" key="7">
    <source>
        <dbReference type="EMBL" id="GAA2209784.1"/>
    </source>
</evidence>
<name>A0ABN3CK24_9ACTN</name>
<dbReference type="SUPFAM" id="SSF103473">
    <property type="entry name" value="MFS general substrate transporter"/>
    <property type="match status" value="1"/>
</dbReference>
<evidence type="ECO:0000259" key="6">
    <source>
        <dbReference type="PROSITE" id="PS50850"/>
    </source>
</evidence>
<evidence type="ECO:0000256" key="1">
    <source>
        <dbReference type="ARBA" id="ARBA00004651"/>
    </source>
</evidence>
<dbReference type="InterPro" id="IPR020846">
    <property type="entry name" value="MFS_dom"/>
</dbReference>
<feature type="transmembrane region" description="Helical" evidence="5">
    <location>
        <begin position="252"/>
        <end position="273"/>
    </location>
</feature>
<evidence type="ECO:0000256" key="2">
    <source>
        <dbReference type="ARBA" id="ARBA00022692"/>
    </source>
</evidence>
<proteinExistence type="predicted"/>
<comment type="subcellular location">
    <subcellularLocation>
        <location evidence="1">Cell membrane</location>
        <topology evidence="1">Multi-pass membrane protein</topology>
    </subcellularLocation>
</comment>
<feature type="transmembrane region" description="Helical" evidence="5">
    <location>
        <begin position="181"/>
        <end position="200"/>
    </location>
</feature>
<keyword evidence="4 5" id="KW-0472">Membrane</keyword>
<feature type="transmembrane region" description="Helical" evidence="5">
    <location>
        <begin position="111"/>
        <end position="132"/>
    </location>
</feature>
<feature type="transmembrane region" description="Helical" evidence="5">
    <location>
        <begin position="153"/>
        <end position="175"/>
    </location>
</feature>
<feature type="transmembrane region" description="Helical" evidence="5">
    <location>
        <begin position="342"/>
        <end position="364"/>
    </location>
</feature>
<organism evidence="7 8">
    <name type="scientific">Nonomuraea monospora</name>
    <dbReference type="NCBI Taxonomy" id="568818"/>
    <lineage>
        <taxon>Bacteria</taxon>
        <taxon>Bacillati</taxon>
        <taxon>Actinomycetota</taxon>
        <taxon>Actinomycetes</taxon>
        <taxon>Streptosporangiales</taxon>
        <taxon>Streptosporangiaceae</taxon>
        <taxon>Nonomuraea</taxon>
    </lineage>
</organism>
<dbReference type="Proteomes" id="UP001499843">
    <property type="component" value="Unassembled WGS sequence"/>
</dbReference>
<reference evidence="7 8" key="1">
    <citation type="journal article" date="2019" name="Int. J. Syst. Evol. Microbiol.">
        <title>The Global Catalogue of Microorganisms (GCM) 10K type strain sequencing project: providing services to taxonomists for standard genome sequencing and annotation.</title>
        <authorList>
            <consortium name="The Broad Institute Genomics Platform"/>
            <consortium name="The Broad Institute Genome Sequencing Center for Infectious Disease"/>
            <person name="Wu L."/>
            <person name="Ma J."/>
        </authorList>
    </citation>
    <scope>NUCLEOTIDE SEQUENCE [LARGE SCALE GENOMIC DNA]</scope>
    <source>
        <strain evidence="7 8">JCM 16114</strain>
    </source>
</reference>
<dbReference type="InterPro" id="IPR036259">
    <property type="entry name" value="MFS_trans_sf"/>
</dbReference>
<feature type="transmembrane region" description="Helical" evidence="5">
    <location>
        <begin position="51"/>
        <end position="72"/>
    </location>
</feature>
<evidence type="ECO:0000256" key="5">
    <source>
        <dbReference type="SAM" id="Phobius"/>
    </source>
</evidence>
<evidence type="ECO:0000313" key="8">
    <source>
        <dbReference type="Proteomes" id="UP001499843"/>
    </source>
</evidence>
<feature type="domain" description="Major facilitator superfamily (MFS) profile" evidence="6">
    <location>
        <begin position="219"/>
        <end position="394"/>
    </location>
</feature>
<dbReference type="EMBL" id="BAAAQX010000013">
    <property type="protein sequence ID" value="GAA2209784.1"/>
    <property type="molecule type" value="Genomic_DNA"/>
</dbReference>
<accession>A0ABN3CK24</accession>
<comment type="caution">
    <text evidence="7">The sequence shown here is derived from an EMBL/GenBank/DDBJ whole genome shotgun (WGS) entry which is preliminary data.</text>
</comment>
<feature type="transmembrane region" description="Helical" evidence="5">
    <location>
        <begin position="84"/>
        <end position="105"/>
    </location>
</feature>
<dbReference type="PROSITE" id="PS50850">
    <property type="entry name" value="MFS"/>
    <property type="match status" value="1"/>
</dbReference>
<dbReference type="Pfam" id="PF07690">
    <property type="entry name" value="MFS_1"/>
    <property type="match status" value="1"/>
</dbReference>
<feature type="transmembrane region" description="Helical" evidence="5">
    <location>
        <begin position="370"/>
        <end position="391"/>
    </location>
</feature>
<feature type="transmembrane region" description="Helical" evidence="5">
    <location>
        <begin position="311"/>
        <end position="330"/>
    </location>
</feature>
<sequence>MRQMTRNGPGGSPYRRLLGLPGVTTQAVLGFLAQLTQQVAPVGIVLVVQEASGSLALAGVAAAAFSVGGGMGRPVQGRLMDRRGAGPVLAVTALTHVTALLALLGCAHAGWPWWTMTALAWVAGIGLPPISVSMRIEWGRRTADDGRTAAYSLVYLVQELAMMVGPLLFGLLIAVASASPALGVVAAAAGLGTVAFSRALRSGPGAPSRGRGRVFADRRMLVLLSVVLLHGCTFGALQVGVPALAAAHHVPAATGLLIAALSLGGITGAAAYGARSWRSRVPLRLAGLMLALALALAPLTLIGSLPLVGVALFAGGLVLNPALTTSSLLVDEYAAGAEGEAFGWVSTALGTGGAAGAAVAGLAGEGVGPGAPFLAASTFALLGAALTIPLLHRS</sequence>